<accession>A0A7J6VYP4</accession>
<evidence type="ECO:0000256" key="2">
    <source>
        <dbReference type="ARBA" id="ARBA00022723"/>
    </source>
</evidence>
<evidence type="ECO:0000313" key="7">
    <source>
        <dbReference type="EMBL" id="KAF5189300.1"/>
    </source>
</evidence>
<dbReference type="SUPFAM" id="SSF51197">
    <property type="entry name" value="Clavaminate synthase-like"/>
    <property type="match status" value="1"/>
</dbReference>
<feature type="domain" description="Fe2OG dioxygenase" evidence="6">
    <location>
        <begin position="214"/>
        <end position="315"/>
    </location>
</feature>
<dbReference type="PANTHER" id="PTHR10209:SF791">
    <property type="entry name" value="1-AMINOCYCLOPROPANE-1-CARBOXYLATE OXIDASE HOMOLOG 1"/>
    <property type="match status" value="1"/>
</dbReference>
<dbReference type="PANTHER" id="PTHR10209">
    <property type="entry name" value="OXIDOREDUCTASE, 2OG-FE II OXYGENASE FAMILY PROTEIN"/>
    <property type="match status" value="1"/>
</dbReference>
<organism evidence="7 8">
    <name type="scientific">Thalictrum thalictroides</name>
    <name type="common">Rue-anemone</name>
    <name type="synonym">Anemone thalictroides</name>
    <dbReference type="NCBI Taxonomy" id="46969"/>
    <lineage>
        <taxon>Eukaryota</taxon>
        <taxon>Viridiplantae</taxon>
        <taxon>Streptophyta</taxon>
        <taxon>Embryophyta</taxon>
        <taxon>Tracheophyta</taxon>
        <taxon>Spermatophyta</taxon>
        <taxon>Magnoliopsida</taxon>
        <taxon>Ranunculales</taxon>
        <taxon>Ranunculaceae</taxon>
        <taxon>Thalictroideae</taxon>
        <taxon>Thalictrum</taxon>
    </lineage>
</organism>
<dbReference type="AlphaFoldDB" id="A0A7J6VYP4"/>
<evidence type="ECO:0000256" key="5">
    <source>
        <dbReference type="RuleBase" id="RU003682"/>
    </source>
</evidence>
<evidence type="ECO:0000256" key="1">
    <source>
        <dbReference type="ARBA" id="ARBA00008056"/>
    </source>
</evidence>
<dbReference type="Gene3D" id="2.60.120.330">
    <property type="entry name" value="B-lactam Antibiotic, Isopenicillin N Synthase, Chain"/>
    <property type="match status" value="1"/>
</dbReference>
<dbReference type="Proteomes" id="UP000554482">
    <property type="component" value="Unassembled WGS sequence"/>
</dbReference>
<dbReference type="InterPro" id="IPR026992">
    <property type="entry name" value="DIOX_N"/>
</dbReference>
<dbReference type="GO" id="GO:0046872">
    <property type="term" value="F:metal ion binding"/>
    <property type="evidence" value="ECO:0007669"/>
    <property type="project" value="UniProtKB-KW"/>
</dbReference>
<dbReference type="Pfam" id="PF03171">
    <property type="entry name" value="2OG-FeII_Oxy"/>
    <property type="match status" value="1"/>
</dbReference>
<reference evidence="7 8" key="1">
    <citation type="submission" date="2020-06" db="EMBL/GenBank/DDBJ databases">
        <title>Transcriptomic and genomic resources for Thalictrum thalictroides and T. hernandezii: Facilitating candidate gene discovery in an emerging model plant lineage.</title>
        <authorList>
            <person name="Arias T."/>
            <person name="Riano-Pachon D.M."/>
            <person name="Di Stilio V.S."/>
        </authorList>
    </citation>
    <scope>NUCLEOTIDE SEQUENCE [LARGE SCALE GENOMIC DNA]</scope>
    <source>
        <strain evidence="8">cv. WT478/WT964</strain>
        <tissue evidence="7">Leaves</tissue>
    </source>
</reference>
<dbReference type="InterPro" id="IPR044861">
    <property type="entry name" value="IPNS-like_FE2OG_OXY"/>
</dbReference>
<dbReference type="Pfam" id="PF14226">
    <property type="entry name" value="DIOX_N"/>
    <property type="match status" value="1"/>
</dbReference>
<keyword evidence="4 5" id="KW-0408">Iron</keyword>
<evidence type="ECO:0000313" key="8">
    <source>
        <dbReference type="Proteomes" id="UP000554482"/>
    </source>
</evidence>
<evidence type="ECO:0000256" key="4">
    <source>
        <dbReference type="ARBA" id="ARBA00023004"/>
    </source>
</evidence>
<keyword evidence="3 5" id="KW-0560">Oxidoreductase</keyword>
<dbReference type="GO" id="GO:0051213">
    <property type="term" value="F:dioxygenase activity"/>
    <property type="evidence" value="ECO:0007669"/>
    <property type="project" value="UniProtKB-ARBA"/>
</dbReference>
<dbReference type="FunFam" id="2.60.120.330:FF:000005">
    <property type="entry name" value="1-aminocyclopropane-1-carboxylate oxidase homolog 1"/>
    <property type="match status" value="1"/>
</dbReference>
<gene>
    <name evidence="7" type="ORF">FRX31_021114</name>
</gene>
<comment type="caution">
    <text evidence="7">The sequence shown here is derived from an EMBL/GenBank/DDBJ whole genome shotgun (WGS) entry which is preliminary data.</text>
</comment>
<protein>
    <submittedName>
        <fullName evidence="7">1-aminocyclopropane-1-carboxylate oxidase-like protein</fullName>
    </submittedName>
</protein>
<dbReference type="InterPro" id="IPR027443">
    <property type="entry name" value="IPNS-like_sf"/>
</dbReference>
<keyword evidence="8" id="KW-1185">Reference proteome</keyword>
<proteinExistence type="inferred from homology"/>
<name>A0A7J6VYP4_THATH</name>
<dbReference type="InterPro" id="IPR005123">
    <property type="entry name" value="Oxoglu/Fe-dep_dioxygenase_dom"/>
</dbReference>
<dbReference type="EMBL" id="JABWDY010025660">
    <property type="protein sequence ID" value="KAF5189300.1"/>
    <property type="molecule type" value="Genomic_DNA"/>
</dbReference>
<dbReference type="PROSITE" id="PS51471">
    <property type="entry name" value="FE2OG_OXY"/>
    <property type="match status" value="1"/>
</dbReference>
<dbReference type="OrthoDB" id="288590at2759"/>
<evidence type="ECO:0000259" key="6">
    <source>
        <dbReference type="PROSITE" id="PS51471"/>
    </source>
</evidence>
<comment type="similarity">
    <text evidence="1 5">Belongs to the iron/ascorbate-dependent oxidoreductase family.</text>
</comment>
<evidence type="ECO:0000256" key="3">
    <source>
        <dbReference type="ARBA" id="ARBA00023002"/>
    </source>
</evidence>
<keyword evidence="2 5" id="KW-0479">Metal-binding</keyword>
<sequence>MASEKDVPMMNTSDYDRQKELKLFDDTKAGVKGLVDQGVTKIPRIFITPSDGLVTKPVLSDGVLPVIDLTGIDIDVKRRNLVVKEIRNASETWGFFQLLNHGIPFSVLNEMIEAVRGFNEQPNEVKAQYYTREMNKKVVFNTNFDLYEAPASCWRDTLFVNMAPDYPNPEELPATCRKIFPEYSKHVIALGTRLLELISEGLGLNPDHLKDMDCTEGFSIAANYYPACPEPELTLGAGKHSDNDFITILLQDQISGLQFLHENQWVNIPPIHGSLVVNIGDFLQLVSNDKLKSCEHRVISNKEGARISVAGFFSTLLKESTRKYGPIKELLSEENRPIYKEFTMREYNTNYNAKGFDGNASLTNFKL</sequence>